<reference evidence="3" key="4">
    <citation type="journal article" date="2015" name="G3 (Bethesda)">
        <title>Genome sequences of three phytopathogenic species of the Magnaporthaceae family of fungi.</title>
        <authorList>
            <person name="Okagaki L.H."/>
            <person name="Nunes C.C."/>
            <person name="Sailsbery J."/>
            <person name="Clay B."/>
            <person name="Brown D."/>
            <person name="John T."/>
            <person name="Oh Y."/>
            <person name="Young N."/>
            <person name="Fitzgerald M."/>
            <person name="Haas B.J."/>
            <person name="Zeng Q."/>
            <person name="Young S."/>
            <person name="Adiconis X."/>
            <person name="Fan L."/>
            <person name="Levin J.Z."/>
            <person name="Mitchell T.K."/>
            <person name="Okubara P.A."/>
            <person name="Farman M.L."/>
            <person name="Kohn L.M."/>
            <person name="Birren B."/>
            <person name="Ma L.-J."/>
            <person name="Dean R.A."/>
        </authorList>
    </citation>
    <scope>NUCLEOTIDE SEQUENCE</scope>
    <source>
        <strain evidence="3">R3-111a-1</strain>
    </source>
</reference>
<dbReference type="VEuPathDB" id="FungiDB:GGTG_04940"/>
<evidence type="ECO:0000313" key="2">
    <source>
        <dbReference type="EMBL" id="EJT79857.1"/>
    </source>
</evidence>
<protein>
    <submittedName>
        <fullName evidence="2 3">Uncharacterized protein</fullName>
    </submittedName>
</protein>
<reference evidence="3" key="5">
    <citation type="submission" date="2018-04" db="UniProtKB">
        <authorList>
            <consortium name="EnsemblFungi"/>
        </authorList>
    </citation>
    <scope>IDENTIFICATION</scope>
    <source>
        <strain evidence="3">R3-111a-1</strain>
    </source>
</reference>
<evidence type="ECO:0000313" key="4">
    <source>
        <dbReference type="Proteomes" id="UP000006039"/>
    </source>
</evidence>
<feature type="region of interest" description="Disordered" evidence="1">
    <location>
        <begin position="1"/>
        <end position="76"/>
    </location>
</feature>
<dbReference type="RefSeq" id="XP_009221002.1">
    <property type="nucleotide sequence ID" value="XM_009222738.1"/>
</dbReference>
<gene>
    <name evidence="3" type="primary">20345398</name>
    <name evidence="2" type="ORF">GGTG_04940</name>
</gene>
<dbReference type="AlphaFoldDB" id="J3NUI4"/>
<dbReference type="GeneID" id="20345398"/>
<sequence>MSSSPVEKPKEEGSFSMSKTSRFRDEDPMVPGSRGIEVESKEMQRGQTSGARMSVSQEGAMKGCQAMQSPMWEVSE</sequence>
<reference evidence="2" key="2">
    <citation type="submission" date="2010-07" db="EMBL/GenBank/DDBJ databases">
        <authorList>
            <consortium name="The Broad Institute Genome Sequencing Platform"/>
            <consortium name="Broad Institute Genome Sequencing Center for Infectious Disease"/>
            <person name="Ma L.-J."/>
            <person name="Dead R."/>
            <person name="Young S."/>
            <person name="Zeng Q."/>
            <person name="Koehrsen M."/>
            <person name="Alvarado L."/>
            <person name="Berlin A."/>
            <person name="Chapman S.B."/>
            <person name="Chen Z."/>
            <person name="Freedman E."/>
            <person name="Gellesch M."/>
            <person name="Goldberg J."/>
            <person name="Griggs A."/>
            <person name="Gujja S."/>
            <person name="Heilman E.R."/>
            <person name="Heiman D."/>
            <person name="Hepburn T."/>
            <person name="Howarth C."/>
            <person name="Jen D."/>
            <person name="Larson L."/>
            <person name="Mehta T."/>
            <person name="Neiman D."/>
            <person name="Pearson M."/>
            <person name="Roberts A."/>
            <person name="Saif S."/>
            <person name="Shea T."/>
            <person name="Shenoy N."/>
            <person name="Sisk P."/>
            <person name="Stolte C."/>
            <person name="Sykes S."/>
            <person name="Walk T."/>
            <person name="White J."/>
            <person name="Yandava C."/>
            <person name="Haas B."/>
            <person name="Nusbaum C."/>
            <person name="Birren B."/>
        </authorList>
    </citation>
    <scope>NUCLEOTIDE SEQUENCE</scope>
    <source>
        <strain evidence="2">R3-111a-1</strain>
    </source>
</reference>
<dbReference type="EnsemblFungi" id="EJT79857">
    <property type="protein sequence ID" value="EJT79857"/>
    <property type="gene ID" value="GGTG_04940"/>
</dbReference>
<dbReference type="EMBL" id="GL385396">
    <property type="protein sequence ID" value="EJT79857.1"/>
    <property type="molecule type" value="Genomic_DNA"/>
</dbReference>
<organism evidence="2">
    <name type="scientific">Gaeumannomyces tritici (strain R3-111a-1)</name>
    <name type="common">Wheat and barley take-all root rot fungus</name>
    <name type="synonym">Gaeumannomyces graminis var. tritici</name>
    <dbReference type="NCBI Taxonomy" id="644352"/>
    <lineage>
        <taxon>Eukaryota</taxon>
        <taxon>Fungi</taxon>
        <taxon>Dikarya</taxon>
        <taxon>Ascomycota</taxon>
        <taxon>Pezizomycotina</taxon>
        <taxon>Sordariomycetes</taxon>
        <taxon>Sordariomycetidae</taxon>
        <taxon>Magnaporthales</taxon>
        <taxon>Magnaporthaceae</taxon>
        <taxon>Gaeumannomyces</taxon>
    </lineage>
</organism>
<accession>J3NUI4</accession>
<keyword evidence="4" id="KW-1185">Reference proteome</keyword>
<reference evidence="4" key="1">
    <citation type="submission" date="2010-07" db="EMBL/GenBank/DDBJ databases">
        <title>The genome sequence of Gaeumannomyces graminis var. tritici strain R3-111a-1.</title>
        <authorList>
            <consortium name="The Broad Institute Genome Sequencing Platform"/>
            <person name="Ma L.-J."/>
            <person name="Dead R."/>
            <person name="Young S."/>
            <person name="Zeng Q."/>
            <person name="Koehrsen M."/>
            <person name="Alvarado L."/>
            <person name="Berlin A."/>
            <person name="Chapman S.B."/>
            <person name="Chen Z."/>
            <person name="Freedman E."/>
            <person name="Gellesch M."/>
            <person name="Goldberg J."/>
            <person name="Griggs A."/>
            <person name="Gujja S."/>
            <person name="Heilman E.R."/>
            <person name="Heiman D."/>
            <person name="Hepburn T."/>
            <person name="Howarth C."/>
            <person name="Jen D."/>
            <person name="Larson L."/>
            <person name="Mehta T."/>
            <person name="Neiman D."/>
            <person name="Pearson M."/>
            <person name="Roberts A."/>
            <person name="Saif S."/>
            <person name="Shea T."/>
            <person name="Shenoy N."/>
            <person name="Sisk P."/>
            <person name="Stolte C."/>
            <person name="Sykes S."/>
            <person name="Walk T."/>
            <person name="White J."/>
            <person name="Yandava C."/>
            <person name="Haas B."/>
            <person name="Nusbaum C."/>
            <person name="Birren B."/>
        </authorList>
    </citation>
    <scope>NUCLEOTIDE SEQUENCE [LARGE SCALE GENOMIC DNA]</scope>
    <source>
        <strain evidence="4">R3-111a-1</strain>
    </source>
</reference>
<dbReference type="HOGENOM" id="CLU_2654625_0_0_1"/>
<evidence type="ECO:0000256" key="1">
    <source>
        <dbReference type="SAM" id="MobiDB-lite"/>
    </source>
</evidence>
<dbReference type="Proteomes" id="UP000006039">
    <property type="component" value="Unassembled WGS sequence"/>
</dbReference>
<proteinExistence type="predicted"/>
<evidence type="ECO:0000313" key="3">
    <source>
        <dbReference type="EnsemblFungi" id="EJT79857"/>
    </source>
</evidence>
<feature type="compositionally biased region" description="Polar residues" evidence="1">
    <location>
        <begin position="45"/>
        <end position="57"/>
    </location>
</feature>
<reference evidence="2" key="3">
    <citation type="submission" date="2010-09" db="EMBL/GenBank/DDBJ databases">
        <title>Annotation of Gaeumannomyces graminis var. tritici R3-111a-1.</title>
        <authorList>
            <consortium name="The Broad Institute Genome Sequencing Platform"/>
            <person name="Ma L.-J."/>
            <person name="Dead R."/>
            <person name="Young S.K."/>
            <person name="Zeng Q."/>
            <person name="Gargeya S."/>
            <person name="Fitzgerald M."/>
            <person name="Haas B."/>
            <person name="Abouelleil A."/>
            <person name="Alvarado L."/>
            <person name="Arachchi H.M."/>
            <person name="Berlin A."/>
            <person name="Brown A."/>
            <person name="Chapman S.B."/>
            <person name="Chen Z."/>
            <person name="Dunbar C."/>
            <person name="Freedman E."/>
            <person name="Gearin G."/>
            <person name="Gellesch M."/>
            <person name="Goldberg J."/>
            <person name="Griggs A."/>
            <person name="Gujja S."/>
            <person name="Heiman D."/>
            <person name="Howarth C."/>
            <person name="Larson L."/>
            <person name="Lui A."/>
            <person name="MacDonald P.J.P."/>
            <person name="Mehta T."/>
            <person name="Montmayeur A."/>
            <person name="Murphy C."/>
            <person name="Neiman D."/>
            <person name="Pearson M."/>
            <person name="Priest M."/>
            <person name="Roberts A."/>
            <person name="Saif S."/>
            <person name="Shea T."/>
            <person name="Shenoy N."/>
            <person name="Sisk P."/>
            <person name="Stolte C."/>
            <person name="Sykes S."/>
            <person name="Yandava C."/>
            <person name="Wortman J."/>
            <person name="Nusbaum C."/>
            <person name="Birren B."/>
        </authorList>
    </citation>
    <scope>NUCLEOTIDE SEQUENCE</scope>
    <source>
        <strain evidence="2">R3-111a-1</strain>
    </source>
</reference>
<name>J3NUI4_GAET3</name>